<dbReference type="Gene3D" id="1.20.58.760">
    <property type="entry name" value="Peptidase M41"/>
    <property type="match status" value="1"/>
</dbReference>
<organism evidence="16 17">
    <name type="scientific">Mesomycoplasma molare</name>
    <dbReference type="NCBI Taxonomy" id="171288"/>
    <lineage>
        <taxon>Bacteria</taxon>
        <taxon>Bacillati</taxon>
        <taxon>Mycoplasmatota</taxon>
        <taxon>Mycoplasmoidales</taxon>
        <taxon>Metamycoplasmataceae</taxon>
        <taxon>Mesomycoplasma</taxon>
    </lineage>
</organism>
<evidence type="ECO:0000313" key="17">
    <source>
        <dbReference type="Proteomes" id="UP001058364"/>
    </source>
</evidence>
<dbReference type="HAMAP" id="MF_01458">
    <property type="entry name" value="FtsH"/>
    <property type="match status" value="1"/>
</dbReference>
<name>A0ABY5TUC9_9BACT</name>
<dbReference type="EMBL" id="CP103423">
    <property type="protein sequence ID" value="UWD34265.1"/>
    <property type="molecule type" value="Genomic_DNA"/>
</dbReference>
<dbReference type="Gene3D" id="3.40.50.300">
    <property type="entry name" value="P-loop containing nucleotide triphosphate hydrolases"/>
    <property type="match status" value="1"/>
</dbReference>
<keyword evidence="13" id="KW-1003">Cell membrane</keyword>
<dbReference type="RefSeq" id="WP_259429381.1">
    <property type="nucleotide sequence ID" value="NZ_CP103423.1"/>
</dbReference>
<evidence type="ECO:0000256" key="13">
    <source>
        <dbReference type="HAMAP-Rule" id="MF_01458"/>
    </source>
</evidence>
<evidence type="ECO:0000259" key="15">
    <source>
        <dbReference type="SMART" id="SM00382"/>
    </source>
</evidence>
<proteinExistence type="inferred from homology"/>
<keyword evidence="9 13" id="KW-0067">ATP-binding</keyword>
<dbReference type="CDD" id="cd19501">
    <property type="entry name" value="RecA-like_FtsH"/>
    <property type="match status" value="1"/>
</dbReference>
<comment type="similarity">
    <text evidence="14">Belongs to the AAA ATPase family.</text>
</comment>
<dbReference type="InterPro" id="IPR005936">
    <property type="entry name" value="FtsH"/>
</dbReference>
<feature type="binding site" evidence="13">
    <location>
        <position position="471"/>
    </location>
    <ligand>
        <name>Zn(2+)</name>
        <dbReference type="ChEBI" id="CHEBI:29105"/>
        <note>catalytic</note>
    </ligand>
</feature>
<keyword evidence="11 13" id="KW-0482">Metalloprotease</keyword>
<dbReference type="InterPro" id="IPR003960">
    <property type="entry name" value="ATPase_AAA_CS"/>
</dbReference>
<gene>
    <name evidence="13 16" type="primary">ftsH</name>
    <name evidence="16" type="ORF">NX772_00320</name>
</gene>
<dbReference type="EC" id="3.4.24.-" evidence="13"/>
<dbReference type="SMART" id="SM00382">
    <property type="entry name" value="AAA"/>
    <property type="match status" value="1"/>
</dbReference>
<keyword evidence="17" id="KW-1185">Reference proteome</keyword>
<dbReference type="Gene3D" id="1.10.8.60">
    <property type="match status" value="1"/>
</dbReference>
<feature type="active site" evidence="13">
    <location>
        <position position="472"/>
    </location>
</feature>
<feature type="transmembrane region" description="Helical" evidence="13">
    <location>
        <begin position="9"/>
        <end position="26"/>
    </location>
</feature>
<comment type="subunit">
    <text evidence="13">Homohexamer.</text>
</comment>
<comment type="similarity">
    <text evidence="2 13">In the C-terminal section; belongs to the peptidase M41 family.</text>
</comment>
<feature type="domain" description="AAA+ ATPase" evidence="15">
    <location>
        <begin position="241"/>
        <end position="380"/>
    </location>
</feature>
<protein>
    <recommendedName>
        <fullName evidence="13">ATP-dependent zinc metalloprotease FtsH</fullName>
        <ecNumber evidence="13">3.4.24.-</ecNumber>
    </recommendedName>
</protein>
<evidence type="ECO:0000256" key="1">
    <source>
        <dbReference type="ARBA" id="ARBA00004370"/>
    </source>
</evidence>
<dbReference type="InterPro" id="IPR003959">
    <property type="entry name" value="ATPase_AAA_core"/>
</dbReference>
<evidence type="ECO:0000256" key="10">
    <source>
        <dbReference type="ARBA" id="ARBA00022989"/>
    </source>
</evidence>
<dbReference type="Pfam" id="PF01434">
    <property type="entry name" value="Peptidase_M41"/>
    <property type="match status" value="1"/>
</dbReference>
<keyword evidence="5 13" id="KW-0479">Metal-binding</keyword>
<evidence type="ECO:0000256" key="11">
    <source>
        <dbReference type="ARBA" id="ARBA00023049"/>
    </source>
</evidence>
<comment type="subcellular location">
    <subcellularLocation>
        <location evidence="13">Cell membrane</location>
        <topology evidence="13">Multi-pass membrane protein</topology>
        <orientation evidence="13">Cytoplasmic side</orientation>
    </subcellularLocation>
    <subcellularLocation>
        <location evidence="1">Membrane</location>
    </subcellularLocation>
</comment>
<comment type="cofactor">
    <cofactor evidence="13">
        <name>Zn(2+)</name>
        <dbReference type="ChEBI" id="CHEBI:29105"/>
    </cofactor>
    <text evidence="13">Binds 1 zinc ion per subunit.</text>
</comment>
<keyword evidence="4 13" id="KW-0812">Transmembrane</keyword>
<evidence type="ECO:0000256" key="7">
    <source>
        <dbReference type="ARBA" id="ARBA00022801"/>
    </source>
</evidence>
<evidence type="ECO:0000256" key="9">
    <source>
        <dbReference type="ARBA" id="ARBA00022840"/>
    </source>
</evidence>
<dbReference type="Pfam" id="PF00004">
    <property type="entry name" value="AAA"/>
    <property type="match status" value="1"/>
</dbReference>
<keyword evidence="3 13" id="KW-0645">Protease</keyword>
<evidence type="ECO:0000256" key="12">
    <source>
        <dbReference type="ARBA" id="ARBA00023136"/>
    </source>
</evidence>
<evidence type="ECO:0000256" key="3">
    <source>
        <dbReference type="ARBA" id="ARBA00022670"/>
    </source>
</evidence>
<evidence type="ECO:0000256" key="8">
    <source>
        <dbReference type="ARBA" id="ARBA00022833"/>
    </source>
</evidence>
<feature type="binding site" evidence="13">
    <location>
        <position position="549"/>
    </location>
    <ligand>
        <name>Zn(2+)</name>
        <dbReference type="ChEBI" id="CHEBI:29105"/>
        <note>catalytic</note>
    </ligand>
</feature>
<dbReference type="NCBIfam" id="TIGR01241">
    <property type="entry name" value="FtsH_fam"/>
    <property type="match status" value="1"/>
</dbReference>
<dbReference type="InterPro" id="IPR003593">
    <property type="entry name" value="AAA+_ATPase"/>
</dbReference>
<dbReference type="InterPro" id="IPR027417">
    <property type="entry name" value="P-loop_NTPase"/>
</dbReference>
<keyword evidence="10 13" id="KW-1133">Transmembrane helix</keyword>
<comment type="similarity">
    <text evidence="13">In the central section; belongs to the AAA ATPase family.</text>
</comment>
<dbReference type="PANTHER" id="PTHR23076">
    <property type="entry name" value="METALLOPROTEASE M41 FTSH"/>
    <property type="match status" value="1"/>
</dbReference>
<evidence type="ECO:0000256" key="6">
    <source>
        <dbReference type="ARBA" id="ARBA00022741"/>
    </source>
</evidence>
<evidence type="ECO:0000256" key="5">
    <source>
        <dbReference type="ARBA" id="ARBA00022723"/>
    </source>
</evidence>
<evidence type="ECO:0000256" key="2">
    <source>
        <dbReference type="ARBA" id="ARBA00010044"/>
    </source>
</evidence>
<keyword evidence="8 13" id="KW-0862">Zinc</keyword>
<dbReference type="InterPro" id="IPR000642">
    <property type="entry name" value="Peptidase_M41"/>
</dbReference>
<dbReference type="SUPFAM" id="SSF52540">
    <property type="entry name" value="P-loop containing nucleoside triphosphate hydrolases"/>
    <property type="match status" value="1"/>
</dbReference>
<evidence type="ECO:0000256" key="14">
    <source>
        <dbReference type="RuleBase" id="RU003651"/>
    </source>
</evidence>
<evidence type="ECO:0000313" key="16">
    <source>
        <dbReference type="EMBL" id="UWD34265.1"/>
    </source>
</evidence>
<evidence type="ECO:0000256" key="4">
    <source>
        <dbReference type="ARBA" id="ARBA00022692"/>
    </source>
</evidence>
<comment type="function">
    <text evidence="13">Acts as a processive, ATP-dependent zinc metallopeptidase for both cytoplasmic and membrane proteins. Plays a role in the quality control of integral membrane proteins.</text>
</comment>
<dbReference type="PANTHER" id="PTHR23076:SF97">
    <property type="entry name" value="ATP-DEPENDENT ZINC METALLOPROTEASE YME1L1"/>
    <property type="match status" value="1"/>
</dbReference>
<dbReference type="InterPro" id="IPR037219">
    <property type="entry name" value="Peptidase_M41-like"/>
</dbReference>
<dbReference type="GO" id="GO:0008237">
    <property type="term" value="F:metallopeptidase activity"/>
    <property type="evidence" value="ECO:0007669"/>
    <property type="project" value="UniProtKB-KW"/>
</dbReference>
<feature type="transmembrane region" description="Helical" evidence="13">
    <location>
        <begin position="156"/>
        <end position="177"/>
    </location>
</feature>
<reference evidence="16" key="1">
    <citation type="submission" date="2022-08" db="EMBL/GenBank/DDBJ databases">
        <title>Complete genome sequence of Mycoplasma molare type strain H 542.</title>
        <authorList>
            <person name="Spergser J."/>
        </authorList>
    </citation>
    <scope>NUCLEOTIDE SEQUENCE</scope>
    <source>
        <strain evidence="16">H 542</strain>
    </source>
</reference>
<dbReference type="InterPro" id="IPR041569">
    <property type="entry name" value="AAA_lid_3"/>
</dbReference>
<dbReference type="PROSITE" id="PS00674">
    <property type="entry name" value="AAA"/>
    <property type="match status" value="1"/>
</dbReference>
<feature type="binding site" evidence="13">
    <location>
        <position position="475"/>
    </location>
    <ligand>
        <name>Zn(2+)</name>
        <dbReference type="ChEBI" id="CHEBI:29105"/>
        <note>catalytic</note>
    </ligand>
</feature>
<accession>A0ABY5TUC9</accession>
<sequence>MQFLKRKNLVVFLIFLLVGLLVWILWSNIGNQVKIISLSDFEKKLAEYYINESDNKFISKFTISETEWVLRFQEIDKNARGGFFVQNYLVNISPTIANKINGGIALFPESQLTYFEVIKKAMITDDSEILNFIKNNRIETGYESAGIPQPSLFSRIFGFIPLLVSVGFPLLLLYFLYRSTRGSGNGGGIFGGPNLNSQATKITSDKKFSDIAGNREVKEEVMELVDYLKDPKRYEAAGARIPKGILLGGPPGTGKTLIAKATAGEANVPFFFISASNFVELYVGMGAKRVRELFKEARKEAPAIIFIDELDAVGRSRGSGIGGGNDEREQTLNQLLVEMDGIVDNSGILVIAATNRTDVLDPALQRPGRFDRTITVGYPDVREREEILRLHARGKRVQSSIDFKNIAKRTPGFSGAQLENVINEASILSVREKTEVITSVQIDEAIDRVMSGPAKKHRTITEEERIMVAYHEAGHAVVGIKIPGGNKVQKITIIPRGNAGGYNLMLPEQEKYNATKSELLATIASFMGGRVAEELIYGEKEISTGAANDIEKATKIARRMVTEFGMSSLGPIQYEENTGSPFLGRDYAKNMSFSHKVGHEIDLEVRKIISEAYEQAKNVISNNKELLELIKESLLENETIVAEEIEYIAKHMKLPVRKENEEIVNSKEIDINKLIEEEVAETKDSLEK</sequence>
<dbReference type="SUPFAM" id="SSF140990">
    <property type="entry name" value="FtsH protease domain-like"/>
    <property type="match status" value="1"/>
</dbReference>
<dbReference type="Proteomes" id="UP001058364">
    <property type="component" value="Chromosome"/>
</dbReference>
<keyword evidence="6 13" id="KW-0547">Nucleotide-binding</keyword>
<keyword evidence="7 13" id="KW-0378">Hydrolase</keyword>
<feature type="binding site" evidence="13">
    <location>
        <begin position="249"/>
        <end position="256"/>
    </location>
    <ligand>
        <name>ATP</name>
        <dbReference type="ChEBI" id="CHEBI:30616"/>
    </ligand>
</feature>
<dbReference type="Pfam" id="PF17862">
    <property type="entry name" value="AAA_lid_3"/>
    <property type="match status" value="1"/>
</dbReference>
<keyword evidence="12 13" id="KW-0472">Membrane</keyword>